<evidence type="ECO:0000313" key="3">
    <source>
        <dbReference type="Proteomes" id="UP000572817"/>
    </source>
</evidence>
<organism evidence="2 3">
    <name type="scientific">Botryosphaeria dothidea</name>
    <dbReference type="NCBI Taxonomy" id="55169"/>
    <lineage>
        <taxon>Eukaryota</taxon>
        <taxon>Fungi</taxon>
        <taxon>Dikarya</taxon>
        <taxon>Ascomycota</taxon>
        <taxon>Pezizomycotina</taxon>
        <taxon>Dothideomycetes</taxon>
        <taxon>Dothideomycetes incertae sedis</taxon>
        <taxon>Botryosphaeriales</taxon>
        <taxon>Botryosphaeriaceae</taxon>
        <taxon>Botryosphaeria</taxon>
    </lineage>
</organism>
<feature type="compositionally biased region" description="Polar residues" evidence="1">
    <location>
        <begin position="308"/>
        <end position="348"/>
    </location>
</feature>
<name>A0A8H4NBB8_9PEZI</name>
<reference evidence="2" key="1">
    <citation type="submission" date="2020-04" db="EMBL/GenBank/DDBJ databases">
        <title>Genome Assembly and Annotation of Botryosphaeria dothidea sdau 11-99, a Latent Pathogen of Apple Fruit Ring Rot in China.</title>
        <authorList>
            <person name="Yu C."/>
            <person name="Diao Y."/>
            <person name="Lu Q."/>
            <person name="Zhao J."/>
            <person name="Cui S."/>
            <person name="Peng C."/>
            <person name="He B."/>
            <person name="Liu H."/>
        </authorList>
    </citation>
    <scope>NUCLEOTIDE SEQUENCE [LARGE SCALE GENOMIC DNA]</scope>
    <source>
        <strain evidence="2">Sdau11-99</strain>
    </source>
</reference>
<dbReference type="AlphaFoldDB" id="A0A8H4NBB8"/>
<feature type="region of interest" description="Disordered" evidence="1">
    <location>
        <begin position="460"/>
        <end position="486"/>
    </location>
</feature>
<feature type="region of interest" description="Disordered" evidence="1">
    <location>
        <begin position="253"/>
        <end position="429"/>
    </location>
</feature>
<comment type="caution">
    <text evidence="2">The sequence shown here is derived from an EMBL/GenBank/DDBJ whole genome shotgun (WGS) entry which is preliminary data.</text>
</comment>
<proteinExistence type="predicted"/>
<keyword evidence="3" id="KW-1185">Reference proteome</keyword>
<accession>A0A8H4NBB8</accession>
<dbReference type="Proteomes" id="UP000572817">
    <property type="component" value="Unassembled WGS sequence"/>
</dbReference>
<evidence type="ECO:0000256" key="1">
    <source>
        <dbReference type="SAM" id="MobiDB-lite"/>
    </source>
</evidence>
<feature type="compositionally biased region" description="Polar residues" evidence="1">
    <location>
        <begin position="394"/>
        <end position="407"/>
    </location>
</feature>
<gene>
    <name evidence="2" type="ORF">GTA08_BOTSDO00701</name>
</gene>
<dbReference type="OrthoDB" id="3938562at2759"/>
<feature type="compositionally biased region" description="Basic and acidic residues" evidence="1">
    <location>
        <begin position="253"/>
        <end position="270"/>
    </location>
</feature>
<feature type="compositionally biased region" description="Polar residues" evidence="1">
    <location>
        <begin position="357"/>
        <end position="367"/>
    </location>
</feature>
<protein>
    <submittedName>
        <fullName evidence="2">Uncharacterized protein</fullName>
    </submittedName>
</protein>
<evidence type="ECO:0000313" key="2">
    <source>
        <dbReference type="EMBL" id="KAF4314218.1"/>
    </source>
</evidence>
<sequence>MPPHIVTKIHLLNNDMPVMNCAHRFPLSPFAAAPNPPSTPPGSTLTSQTLPRITSADHAAEKQIQASYVSDTLRQKPRPPQQTLRNRHQRTWTLFKNLPVMEVARSVQRDTHANKINAVVQVHSSLRNNMVSRGPLDGKADVIYMTNIASSAAANHRNDSVKEVDELIFLLPHWPDTIRFWIDERPVGHPDAAKEKVRRGHLEDARNCSVIKVCINRDSVTNSRSKDPPASRESDIYLPPSSRAARVWIYLDPTKKPQEQRLPETKESGAKKKTPFKDSSSPEKSRLRKNSIKRSQTSPEKSPHKPSQKPQQNASQEIASQKTVLPKTAQQNTASQKTTQNQTASKTIPEQAASKAPPQQLTASTRSWVPIPERRSSKKVTARSPLSSYPPITATASPPSMTVTTVSAADPPASKPAIQGTQASKLMPGTLPEEFKNNVFNDISRLMTKSDPFGRFHNTDFPDLSDSEEERDTFPTNPLDGDLPTLGEAQRERFYKAGRRAQSSVFFEESNLSGQKKIELMHDENPEMSQGFIKPSRSRRLKMRISDMLHRRKIH</sequence>
<dbReference type="EMBL" id="WWBZ02000001">
    <property type="protein sequence ID" value="KAF4314218.1"/>
    <property type="molecule type" value="Genomic_DNA"/>
</dbReference>